<dbReference type="Proteomes" id="UP000887579">
    <property type="component" value="Unplaced"/>
</dbReference>
<organism evidence="1 2">
    <name type="scientific">Panagrolaimus sp. ES5</name>
    <dbReference type="NCBI Taxonomy" id="591445"/>
    <lineage>
        <taxon>Eukaryota</taxon>
        <taxon>Metazoa</taxon>
        <taxon>Ecdysozoa</taxon>
        <taxon>Nematoda</taxon>
        <taxon>Chromadorea</taxon>
        <taxon>Rhabditida</taxon>
        <taxon>Tylenchina</taxon>
        <taxon>Panagrolaimomorpha</taxon>
        <taxon>Panagrolaimoidea</taxon>
        <taxon>Panagrolaimidae</taxon>
        <taxon>Panagrolaimus</taxon>
    </lineage>
</organism>
<protein>
    <submittedName>
        <fullName evidence="2">Piwi domain-containing protein</fullName>
    </submittedName>
</protein>
<reference evidence="2" key="1">
    <citation type="submission" date="2022-11" db="UniProtKB">
        <authorList>
            <consortium name="WormBaseParasite"/>
        </authorList>
    </citation>
    <scope>IDENTIFICATION</scope>
</reference>
<evidence type="ECO:0000313" key="1">
    <source>
        <dbReference type="Proteomes" id="UP000887579"/>
    </source>
</evidence>
<accession>A0AC34GT40</accession>
<proteinExistence type="predicted"/>
<evidence type="ECO:0000313" key="2">
    <source>
        <dbReference type="WBParaSite" id="ES5_v2.g7993.t1"/>
    </source>
</evidence>
<sequence>MDRQSYSGNSRGFASSDRSYDRTSSYSRSDRRSSNYHHPYEQKNSNNDRRSGFDGNRGRRSDGSYDPGTGRARDDDSRTEALPSLESTIVPLTQLDHYPMLFKNQMTAQVNGYEISTKNAKIVYQYDIQWEGVTKKDEKVDLNTQNLAAYRLKLKNAALLTIFDQLLHNHKNFFGDGIVYDTGSIFFAHKILLEKGETRKFDINIDEFAQEAKDYYKAIQSAAAFVSLSAEIHIDSLNGELSNDRPIIQYLELAFSQLQRKSGDYYCYGNEVFEKESAQKLEGTPCVLKSGCVKSIRLIGEPVDKKLLINLIPKKTAFYGTESLTELIEHTIRSRVTDIWNRNNLQLANDAVKNLVVRTKHLENNLIFCASGLANISAKQQTFEINGEMVTVADYFYQKHQRKLLFPDLPCVVEKKKYFSNYYPLEVLEIAGVQKIPKAKQNQNKSLLSLITRNCCFDPASSIEAIDDQFYKAEIRMSNDYIKNTGCRVDARHLLCVKAQQLYPPCIVFKDTQKTLNSGLFGMQVGDKFYQPACIQKLACVVVPSRNLDVGKAKYFVNEFLRRLELYGVQIKQYEFLQWTDVGGIYERLQDLEKDGYDYVFAIGEDDELHHGLKLMELKTPLVTQHVMPNTLNRANNTLYDNLAFKFNSKAGGINWTFASDPVFTQNYGNVDLLKSLMKNTMFFGIDLSHPCGTNEPSCVGFASNLNSISTSMSKGDFGYQSPRETLVAEGLLSSKFTEAIKAYYRNSGQYPRWIVVYRAGLSEGEIQKIQTKEIPVLKSAIEMLQKENAEFHRIAVKLTFVMSNEKSNFRLYKEDINSSEKAPAQNLPPGTCVSEVLVSPNRIPSFILISQRPLNGTAKPVVYYVLEGADVVPFPHLEWLTYCLCYSNTTVSPMSICSPIDSASDLSKRARNNLKQYEAQKADRDGADDIFWSEDDVENDEKGDDYLKMLNQKLKAGIFEDRFTA</sequence>
<dbReference type="WBParaSite" id="ES5_v2.g7993.t1">
    <property type="protein sequence ID" value="ES5_v2.g7993.t1"/>
    <property type="gene ID" value="ES5_v2.g7993"/>
</dbReference>
<name>A0AC34GT40_9BILA</name>